<sequence length="150" mass="17114">MCFKPKRRASEHPWIREDGGASDKSINSQRSLLEISACEIQGLKSMFMNMDGKKVAQSHEIKTGLARHGPMCMEMDEWSSSQQQSLYTNYIVKKICTKHFSILIHMEVDEVAAKETTMNIQIHYSDFHEPKLAGRVVLDSGLIFLRGYGF</sequence>
<organism evidence="2 3">
    <name type="scientific">Lactuca virosa</name>
    <dbReference type="NCBI Taxonomy" id="75947"/>
    <lineage>
        <taxon>Eukaryota</taxon>
        <taxon>Viridiplantae</taxon>
        <taxon>Streptophyta</taxon>
        <taxon>Embryophyta</taxon>
        <taxon>Tracheophyta</taxon>
        <taxon>Spermatophyta</taxon>
        <taxon>Magnoliopsida</taxon>
        <taxon>eudicotyledons</taxon>
        <taxon>Gunneridae</taxon>
        <taxon>Pentapetalae</taxon>
        <taxon>asterids</taxon>
        <taxon>campanulids</taxon>
        <taxon>Asterales</taxon>
        <taxon>Asteraceae</taxon>
        <taxon>Cichorioideae</taxon>
        <taxon>Cichorieae</taxon>
        <taxon>Lactucinae</taxon>
        <taxon>Lactuca</taxon>
    </lineage>
</organism>
<dbReference type="Proteomes" id="UP001157418">
    <property type="component" value="Unassembled WGS sequence"/>
</dbReference>
<feature type="region of interest" description="Disordered" evidence="1">
    <location>
        <begin position="1"/>
        <end position="25"/>
    </location>
</feature>
<protein>
    <submittedName>
        <fullName evidence="2">Uncharacterized protein</fullName>
    </submittedName>
</protein>
<proteinExistence type="predicted"/>
<dbReference type="EMBL" id="CAKMRJ010005523">
    <property type="protein sequence ID" value="CAH1446898.1"/>
    <property type="molecule type" value="Genomic_DNA"/>
</dbReference>
<evidence type="ECO:0000313" key="2">
    <source>
        <dbReference type="EMBL" id="CAH1446898.1"/>
    </source>
</evidence>
<keyword evidence="3" id="KW-1185">Reference proteome</keyword>
<gene>
    <name evidence="2" type="ORF">LVIROSA_LOCUS32552</name>
</gene>
<name>A0AAU9PA57_9ASTR</name>
<feature type="compositionally biased region" description="Basic and acidic residues" evidence="1">
    <location>
        <begin position="8"/>
        <end position="21"/>
    </location>
</feature>
<dbReference type="AlphaFoldDB" id="A0AAU9PA57"/>
<evidence type="ECO:0000313" key="3">
    <source>
        <dbReference type="Proteomes" id="UP001157418"/>
    </source>
</evidence>
<evidence type="ECO:0000256" key="1">
    <source>
        <dbReference type="SAM" id="MobiDB-lite"/>
    </source>
</evidence>
<comment type="caution">
    <text evidence="2">The sequence shown here is derived from an EMBL/GenBank/DDBJ whole genome shotgun (WGS) entry which is preliminary data.</text>
</comment>
<accession>A0AAU9PA57</accession>
<reference evidence="2 3" key="1">
    <citation type="submission" date="2022-01" db="EMBL/GenBank/DDBJ databases">
        <authorList>
            <person name="Xiong W."/>
            <person name="Schranz E."/>
        </authorList>
    </citation>
    <scope>NUCLEOTIDE SEQUENCE [LARGE SCALE GENOMIC DNA]</scope>
</reference>